<dbReference type="InterPro" id="IPR014001">
    <property type="entry name" value="Helicase_ATP-bd"/>
</dbReference>
<dbReference type="InterPro" id="IPR001650">
    <property type="entry name" value="Helicase_C-like"/>
</dbReference>
<dbReference type="PROSITE" id="PS51467">
    <property type="entry name" value="HARP"/>
    <property type="match status" value="1"/>
</dbReference>
<dbReference type="InterPro" id="IPR038718">
    <property type="entry name" value="SNF2-like_sf"/>
</dbReference>
<evidence type="ECO:0000256" key="1">
    <source>
        <dbReference type="ARBA" id="ARBA00004123"/>
    </source>
</evidence>
<keyword evidence="2" id="KW-0378">Hydrolase</keyword>
<keyword evidence="5" id="KW-0175">Coiled coil</keyword>
<gene>
    <name evidence="10" type="ORF">L596_018627</name>
</gene>
<evidence type="ECO:0000256" key="3">
    <source>
        <dbReference type="ARBA" id="ARBA00023242"/>
    </source>
</evidence>
<dbReference type="CDD" id="cd18793">
    <property type="entry name" value="SF2_C_SNF"/>
    <property type="match status" value="1"/>
</dbReference>
<protein>
    <recommendedName>
        <fullName evidence="12">SWI/SNF-related matrix-associated actin-dependent regulator of chromatin subfamily A-like protein 1</fullName>
    </recommendedName>
</protein>
<dbReference type="InterPro" id="IPR027417">
    <property type="entry name" value="P-loop_NTPase"/>
</dbReference>
<dbReference type="SMART" id="SM00487">
    <property type="entry name" value="DEXDc"/>
    <property type="match status" value="1"/>
</dbReference>
<organism evidence="10 11">
    <name type="scientific">Steinernema carpocapsae</name>
    <name type="common">Entomopathogenic nematode</name>
    <dbReference type="NCBI Taxonomy" id="34508"/>
    <lineage>
        <taxon>Eukaryota</taxon>
        <taxon>Metazoa</taxon>
        <taxon>Ecdysozoa</taxon>
        <taxon>Nematoda</taxon>
        <taxon>Chromadorea</taxon>
        <taxon>Rhabditida</taxon>
        <taxon>Tylenchina</taxon>
        <taxon>Panagrolaimomorpha</taxon>
        <taxon>Strongyloidoidea</taxon>
        <taxon>Steinernematidae</taxon>
        <taxon>Steinernema</taxon>
    </lineage>
</organism>
<dbReference type="GO" id="GO:0016787">
    <property type="term" value="F:hydrolase activity"/>
    <property type="evidence" value="ECO:0007669"/>
    <property type="project" value="UniProtKB-KW"/>
</dbReference>
<dbReference type="SUPFAM" id="SSF52540">
    <property type="entry name" value="P-loop containing nucleoside triphosphate hydrolases"/>
    <property type="match status" value="2"/>
</dbReference>
<feature type="domain" description="Helicase ATP-binding" evidence="7">
    <location>
        <begin position="255"/>
        <end position="415"/>
    </location>
</feature>
<dbReference type="GO" id="GO:0043596">
    <property type="term" value="C:nuclear replication fork"/>
    <property type="evidence" value="ECO:0007669"/>
    <property type="project" value="TreeGrafter"/>
</dbReference>
<dbReference type="Gene3D" id="3.40.50.10810">
    <property type="entry name" value="Tandem AAA-ATPase domain"/>
    <property type="match status" value="1"/>
</dbReference>
<feature type="coiled-coil region" evidence="5">
    <location>
        <begin position="481"/>
        <end position="508"/>
    </location>
</feature>
<dbReference type="EMBL" id="AZBU02000005">
    <property type="protein sequence ID" value="TKR77705.1"/>
    <property type="molecule type" value="Genomic_DNA"/>
</dbReference>
<evidence type="ECO:0000313" key="11">
    <source>
        <dbReference type="Proteomes" id="UP000298663"/>
    </source>
</evidence>
<comment type="similarity">
    <text evidence="4">Belongs to the SNF2/RAD54 helicase family. SMARCAL1 subfamily.</text>
</comment>
<evidence type="ECO:0000259" key="9">
    <source>
        <dbReference type="PROSITE" id="PS51467"/>
    </source>
</evidence>
<dbReference type="Gene3D" id="3.40.50.300">
    <property type="entry name" value="P-loop containing nucleotide triphosphate hydrolases"/>
    <property type="match status" value="1"/>
</dbReference>
<feature type="region of interest" description="Disordered" evidence="6">
    <location>
        <begin position="685"/>
        <end position="704"/>
    </location>
</feature>
<dbReference type="OrthoDB" id="2801544at2759"/>
<dbReference type="PROSITE" id="PS51194">
    <property type="entry name" value="HELICASE_CTER"/>
    <property type="match status" value="1"/>
</dbReference>
<evidence type="ECO:0000256" key="4">
    <source>
        <dbReference type="PROSITE-ProRule" id="PRU00800"/>
    </source>
</evidence>
<dbReference type="Proteomes" id="UP000298663">
    <property type="component" value="Unassembled WGS sequence"/>
</dbReference>
<dbReference type="PANTHER" id="PTHR45766:SF6">
    <property type="entry name" value="SWI_SNF-RELATED MATRIX-ASSOCIATED ACTIN-DEPENDENT REGULATOR OF CHROMATIN SUBFAMILY A-LIKE PROTEIN 1"/>
    <property type="match status" value="1"/>
</dbReference>
<evidence type="ECO:0000259" key="7">
    <source>
        <dbReference type="PROSITE" id="PS51192"/>
    </source>
</evidence>
<feature type="domain" description="HARP" evidence="9">
    <location>
        <begin position="136"/>
        <end position="212"/>
    </location>
</feature>
<evidence type="ECO:0000256" key="2">
    <source>
        <dbReference type="ARBA" id="ARBA00022801"/>
    </source>
</evidence>
<evidence type="ECO:0000259" key="8">
    <source>
        <dbReference type="PROSITE" id="PS51194"/>
    </source>
</evidence>
<dbReference type="InterPro" id="IPR010003">
    <property type="entry name" value="HARP_dom"/>
</dbReference>
<dbReference type="CDD" id="cd18010">
    <property type="entry name" value="DEXHc_HARP_SMARCAL1"/>
    <property type="match status" value="1"/>
</dbReference>
<dbReference type="Pfam" id="PF00176">
    <property type="entry name" value="SNF2-rel_dom"/>
    <property type="match status" value="1"/>
</dbReference>
<accession>A0A4V6A234</accession>
<reference evidence="10 11" key="1">
    <citation type="journal article" date="2015" name="Genome Biol.">
        <title>Comparative genomics of Steinernema reveals deeply conserved gene regulatory networks.</title>
        <authorList>
            <person name="Dillman A.R."/>
            <person name="Macchietto M."/>
            <person name="Porter C.F."/>
            <person name="Rogers A."/>
            <person name="Williams B."/>
            <person name="Antoshechkin I."/>
            <person name="Lee M.M."/>
            <person name="Goodwin Z."/>
            <person name="Lu X."/>
            <person name="Lewis E.E."/>
            <person name="Goodrich-Blair H."/>
            <person name="Stock S.P."/>
            <person name="Adams B.J."/>
            <person name="Sternberg P.W."/>
            <person name="Mortazavi A."/>
        </authorList>
    </citation>
    <scope>NUCLEOTIDE SEQUENCE [LARGE SCALE GENOMIC DNA]</scope>
    <source>
        <strain evidence="10 11">ALL</strain>
    </source>
</reference>
<dbReference type="PROSITE" id="PS51192">
    <property type="entry name" value="HELICASE_ATP_BIND_1"/>
    <property type="match status" value="1"/>
</dbReference>
<comment type="caution">
    <text evidence="10">The sequence shown here is derived from an EMBL/GenBank/DDBJ whole genome shotgun (WGS) entry which is preliminary data.</text>
</comment>
<evidence type="ECO:0000256" key="6">
    <source>
        <dbReference type="SAM" id="MobiDB-lite"/>
    </source>
</evidence>
<dbReference type="InterPro" id="IPR000330">
    <property type="entry name" value="SNF2_N"/>
</dbReference>
<feature type="compositionally biased region" description="Basic and acidic residues" evidence="6">
    <location>
        <begin position="17"/>
        <end position="35"/>
    </location>
</feature>
<comment type="subcellular location">
    <subcellularLocation>
        <location evidence="1">Nucleus</location>
    </subcellularLocation>
</comment>
<dbReference type="Pfam" id="PF00271">
    <property type="entry name" value="Helicase_C"/>
    <property type="match status" value="1"/>
</dbReference>
<evidence type="ECO:0000256" key="5">
    <source>
        <dbReference type="SAM" id="Coils"/>
    </source>
</evidence>
<dbReference type="STRING" id="34508.A0A4V6A234"/>
<dbReference type="InterPro" id="IPR049730">
    <property type="entry name" value="SNF2/RAD54-like_C"/>
</dbReference>
<evidence type="ECO:0000313" key="10">
    <source>
        <dbReference type="EMBL" id="TKR77705.1"/>
    </source>
</evidence>
<feature type="compositionally biased region" description="Low complexity" evidence="6">
    <location>
        <begin position="36"/>
        <end position="76"/>
    </location>
</feature>
<dbReference type="GO" id="GO:0031297">
    <property type="term" value="P:replication fork processing"/>
    <property type="evidence" value="ECO:0007669"/>
    <property type="project" value="TreeGrafter"/>
</dbReference>
<dbReference type="Pfam" id="PF07443">
    <property type="entry name" value="HARP"/>
    <property type="match status" value="1"/>
</dbReference>
<dbReference type="GO" id="GO:0005524">
    <property type="term" value="F:ATP binding"/>
    <property type="evidence" value="ECO:0007669"/>
    <property type="project" value="InterPro"/>
</dbReference>
<keyword evidence="11" id="KW-1185">Reference proteome</keyword>
<feature type="compositionally biased region" description="Polar residues" evidence="6">
    <location>
        <begin position="1"/>
        <end position="10"/>
    </location>
</feature>
<keyword evidence="3" id="KW-0539">Nucleus</keyword>
<dbReference type="AlphaFoldDB" id="A0A4V6A234"/>
<name>A0A4V6A234_STECR</name>
<sequence length="723" mass="81202">MQQSASTLTEAQLARIAENREKAAKRRAEKERDRQQQNQAIQRQQPPIQRSASQATAAQAPRIPPTASSSAVSAPPRTIAPIFQRRDPTRIDSTCVIRTKNGPITSGFSASLSAPKNGAGINDHVRVNSNHRADPPDKVVSISVTICPINTERFKVIFMPFHNDIVEALKKVSSRSYDHESRCWMFSMKDYQTAKKVLKELQSVRTTISDIPDYVLRAFDNVKKNTAKIEEEKLVEKVGKTLYNKLFPYQREGLKFGVEKSGRVIIADEMGLGKSIQALAIAKFYRNEWPLLIVCPSTVKFSWKGQIEQFLPFVPPEDIMVVDKSKDMLPFSRSTTTVVIISYDLLNLKLKQVLDYKFYVLIFDECHVLKDSKTKRAMSANELGKVAKRTILLSGTPALSRPAELFSQIRVVDPKLFSNFRKFAERYCDGKEGRFGYESKGATNTEELATVLFSCIMIRRLKKNLLHELPSKVREIVYLSGDALTNELKKLQKAKEAFENAANSSKADGQRSMMEFYAQTGCAKAKAVSNHIMEKYFDENSEKRKVIIFAHHQMVLDTLCYNVEKKGLKYIRIDGGTKNREEQCRLFQENPEYVVAVLGITAAGTGITLTAATVVVFAELHWNPGTLMQAEDRAHRVGQKDSVFVQYLLARGTADDLIWPLVQRKIAVLGSVNLSSENFRGTASTNIHVPSAGTSQITSPRSTKSSILTKKLPLPKEHVFDLL</sequence>
<evidence type="ECO:0008006" key="12">
    <source>
        <dbReference type="Google" id="ProtNLM"/>
    </source>
</evidence>
<reference evidence="10 11" key="2">
    <citation type="journal article" date="2019" name="G3 (Bethesda)">
        <title>Hybrid Assembly of the Genome of the Entomopathogenic Nematode Steinernema carpocapsae Identifies the X-Chromosome.</title>
        <authorList>
            <person name="Serra L."/>
            <person name="Macchietto M."/>
            <person name="Macias-Munoz A."/>
            <person name="McGill C.J."/>
            <person name="Rodriguez I.M."/>
            <person name="Rodriguez B."/>
            <person name="Murad R."/>
            <person name="Mortazavi A."/>
        </authorList>
    </citation>
    <scope>NUCLEOTIDE SEQUENCE [LARGE SCALE GENOMIC DNA]</scope>
    <source>
        <strain evidence="10 11">ALL</strain>
    </source>
</reference>
<proteinExistence type="inferred from homology"/>
<dbReference type="PANTHER" id="PTHR45766">
    <property type="entry name" value="DNA ANNEALING HELICASE AND ENDONUCLEASE ZRANB3 FAMILY MEMBER"/>
    <property type="match status" value="1"/>
</dbReference>
<dbReference type="GO" id="GO:0006281">
    <property type="term" value="P:DNA repair"/>
    <property type="evidence" value="ECO:0007669"/>
    <property type="project" value="TreeGrafter"/>
</dbReference>
<feature type="region of interest" description="Disordered" evidence="6">
    <location>
        <begin position="1"/>
        <end position="85"/>
    </location>
</feature>
<dbReference type="SMART" id="SM00490">
    <property type="entry name" value="HELICc"/>
    <property type="match status" value="1"/>
</dbReference>
<feature type="domain" description="Helicase C-terminal" evidence="8">
    <location>
        <begin position="532"/>
        <end position="693"/>
    </location>
</feature>